<gene>
    <name evidence="1" type="ORF">PANT_25d00002</name>
</gene>
<proteinExistence type="predicted"/>
<dbReference type="SUPFAM" id="SSF51735">
    <property type="entry name" value="NAD(P)-binding Rossmann-fold domains"/>
    <property type="match status" value="1"/>
</dbReference>
<protein>
    <recommendedName>
        <fullName evidence="3">NAD(P)-binding domain-containing protein</fullName>
    </recommendedName>
</protein>
<name>M9LSU4_PSEA3</name>
<dbReference type="EMBL" id="DF196791">
    <property type="protein sequence ID" value="GAC77151.1"/>
    <property type="molecule type" value="Genomic_DNA"/>
</dbReference>
<organism evidence="1 2">
    <name type="scientific">Pseudozyma antarctica (strain T-34)</name>
    <name type="common">Yeast</name>
    <name type="synonym">Candida antarctica</name>
    <dbReference type="NCBI Taxonomy" id="1151754"/>
    <lineage>
        <taxon>Eukaryota</taxon>
        <taxon>Fungi</taxon>
        <taxon>Dikarya</taxon>
        <taxon>Basidiomycota</taxon>
        <taxon>Ustilaginomycotina</taxon>
        <taxon>Ustilaginomycetes</taxon>
        <taxon>Ustilaginales</taxon>
        <taxon>Ustilaginaceae</taxon>
        <taxon>Moesziomyces</taxon>
    </lineage>
</organism>
<evidence type="ECO:0000313" key="2">
    <source>
        <dbReference type="Proteomes" id="UP000011976"/>
    </source>
</evidence>
<reference evidence="2" key="1">
    <citation type="journal article" date="2013" name="Genome Announc.">
        <title>Genome sequence of the basidiomycetous yeast Pseudozyma antarctica T-34, a producer of the glycolipid biosurfactants mannosylerythritol lipids.</title>
        <authorList>
            <person name="Morita T."/>
            <person name="Koike H."/>
            <person name="Koyama Y."/>
            <person name="Hagiwara H."/>
            <person name="Ito E."/>
            <person name="Fukuoka T."/>
            <person name="Imura T."/>
            <person name="Machida M."/>
            <person name="Kitamoto D."/>
        </authorList>
    </citation>
    <scope>NUCLEOTIDE SEQUENCE [LARGE SCALE GENOMIC DNA]</scope>
    <source>
        <strain evidence="2">T-34</strain>
    </source>
</reference>
<dbReference type="STRING" id="1151754.M9LSU4"/>
<dbReference type="PANTHER" id="PTHR14097">
    <property type="entry name" value="OXIDOREDUCTASE HTATIP2"/>
    <property type="match status" value="1"/>
</dbReference>
<dbReference type="Proteomes" id="UP000011976">
    <property type="component" value="Unassembled WGS sequence"/>
</dbReference>
<evidence type="ECO:0008006" key="3">
    <source>
        <dbReference type="Google" id="ProtNLM"/>
    </source>
</evidence>
<accession>M9LSU4</accession>
<dbReference type="Gene3D" id="3.40.50.720">
    <property type="entry name" value="NAD(P)-binding Rossmann-like Domain"/>
    <property type="match status" value="1"/>
</dbReference>
<sequence length="252" mass="27785">MHIILVGATGLAGSRILQEATARSEVTRISVLSRRPSAVQSDAKVHTFLHQDFARYSDELVEQVSTATACIWALGVSSTANVSPEEYSKVTHDWPLAFAQRLSQSTIDRPSPLSFAYLSAIDARSDEKGLLYQREKGRAENDLIKLAISENNCGRNLLSLLLRPGGIFSTGSWLANRKPSFQEQYILQPLYRLLNRLVPSSVISTEALAKSTLDLVLSDEIKMTQASSLICSNTHLRRLSEGKVSVSALPWQ</sequence>
<dbReference type="AlphaFoldDB" id="M9LSU4"/>
<evidence type="ECO:0000313" key="1">
    <source>
        <dbReference type="EMBL" id="GAC77151.1"/>
    </source>
</evidence>
<dbReference type="PANTHER" id="PTHR14097:SF8">
    <property type="entry name" value="NAD(P)-BINDING DOMAIN-CONTAINING PROTEIN"/>
    <property type="match status" value="1"/>
</dbReference>
<dbReference type="InterPro" id="IPR036291">
    <property type="entry name" value="NAD(P)-bd_dom_sf"/>
</dbReference>